<reference evidence="2" key="1">
    <citation type="journal article" date="2018" name="Nat. Plants">
        <title>Whole-genome landscape of Medicago truncatula symbiotic genes.</title>
        <authorList>
            <person name="Pecrix Y."/>
            <person name="Gamas P."/>
            <person name="Carrere S."/>
        </authorList>
    </citation>
    <scope>NUCLEOTIDE SEQUENCE</scope>
    <source>
        <tissue evidence="2">Leaves</tissue>
    </source>
</reference>
<dbReference type="Proteomes" id="UP000265566">
    <property type="component" value="Chromosome 8"/>
</dbReference>
<dbReference type="AlphaFoldDB" id="A0A396GTL3"/>
<organism evidence="2">
    <name type="scientific">Medicago truncatula</name>
    <name type="common">Barrel medic</name>
    <name type="synonym">Medicago tribuloides</name>
    <dbReference type="NCBI Taxonomy" id="3880"/>
    <lineage>
        <taxon>Eukaryota</taxon>
        <taxon>Viridiplantae</taxon>
        <taxon>Streptophyta</taxon>
        <taxon>Embryophyta</taxon>
        <taxon>Tracheophyta</taxon>
        <taxon>Spermatophyta</taxon>
        <taxon>Magnoliopsida</taxon>
        <taxon>eudicotyledons</taxon>
        <taxon>Gunneridae</taxon>
        <taxon>Pentapetalae</taxon>
        <taxon>rosids</taxon>
        <taxon>fabids</taxon>
        <taxon>Fabales</taxon>
        <taxon>Fabaceae</taxon>
        <taxon>Papilionoideae</taxon>
        <taxon>50 kb inversion clade</taxon>
        <taxon>NPAAA clade</taxon>
        <taxon>Hologalegina</taxon>
        <taxon>IRL clade</taxon>
        <taxon>Trifolieae</taxon>
        <taxon>Medicago</taxon>
    </lineage>
</organism>
<evidence type="ECO:0008006" key="3">
    <source>
        <dbReference type="Google" id="ProtNLM"/>
    </source>
</evidence>
<gene>
    <name evidence="2" type="ORF">MtrunA17_Chr8g0391131</name>
</gene>
<proteinExistence type="predicted"/>
<protein>
    <recommendedName>
        <fullName evidence="3">Transmembrane protein</fullName>
    </recommendedName>
</protein>
<sequence>MISWPSSFILLIRSICSVSNWAIYPSCVSSRVSNSLKVVDSSSRFPSSIKYRTFFVISFI</sequence>
<keyword evidence="1" id="KW-0732">Signal</keyword>
<evidence type="ECO:0000256" key="1">
    <source>
        <dbReference type="SAM" id="SignalP"/>
    </source>
</evidence>
<name>A0A396GTL3_MEDTR</name>
<dbReference type="Gramene" id="rna50359">
    <property type="protein sequence ID" value="RHN43738.1"/>
    <property type="gene ID" value="gene50359"/>
</dbReference>
<feature type="signal peptide" evidence="1">
    <location>
        <begin position="1"/>
        <end position="22"/>
    </location>
</feature>
<feature type="chain" id="PRO_5017187087" description="Transmembrane protein" evidence="1">
    <location>
        <begin position="23"/>
        <end position="60"/>
    </location>
</feature>
<comment type="caution">
    <text evidence="2">The sequence shown here is derived from an EMBL/GenBank/DDBJ whole genome shotgun (WGS) entry which is preliminary data.</text>
</comment>
<dbReference type="EMBL" id="PSQE01000008">
    <property type="protein sequence ID" value="RHN43738.1"/>
    <property type="molecule type" value="Genomic_DNA"/>
</dbReference>
<evidence type="ECO:0000313" key="2">
    <source>
        <dbReference type="EMBL" id="RHN43738.1"/>
    </source>
</evidence>
<accession>A0A396GTL3</accession>